<feature type="binding site" evidence="5">
    <location>
        <position position="107"/>
    </location>
    <ligand>
        <name>substrate</name>
    </ligand>
</feature>
<organism evidence="8 9">
    <name type="scientific">Nakamurella flava</name>
    <dbReference type="NCBI Taxonomy" id="2576308"/>
    <lineage>
        <taxon>Bacteria</taxon>
        <taxon>Bacillati</taxon>
        <taxon>Actinomycetota</taxon>
        <taxon>Actinomycetes</taxon>
        <taxon>Nakamurellales</taxon>
        <taxon>Nakamurellaceae</taxon>
        <taxon>Nakamurella</taxon>
    </lineage>
</organism>
<dbReference type="PIRSF" id="PIRSF000097">
    <property type="entry name" value="AKR"/>
    <property type="match status" value="1"/>
</dbReference>
<dbReference type="PROSITE" id="PS00062">
    <property type="entry name" value="ALDOKETO_REDUCTASE_2"/>
    <property type="match status" value="1"/>
</dbReference>
<dbReference type="PROSITE" id="PS00063">
    <property type="entry name" value="ALDOKETO_REDUCTASE_3"/>
    <property type="match status" value="1"/>
</dbReference>
<dbReference type="AlphaFoldDB" id="A0A4U6Q667"/>
<dbReference type="Pfam" id="PF00248">
    <property type="entry name" value="Aldo_ket_red"/>
    <property type="match status" value="1"/>
</dbReference>
<reference evidence="8 9" key="1">
    <citation type="submission" date="2019-05" db="EMBL/GenBank/DDBJ databases">
        <title>Nakamurella sp. N5BH11, whole genome shotgun sequence.</title>
        <authorList>
            <person name="Tuo L."/>
        </authorList>
    </citation>
    <scope>NUCLEOTIDE SEQUENCE [LARGE SCALE GENOMIC DNA]</scope>
    <source>
        <strain evidence="8 9">N5BH11</strain>
    </source>
</reference>
<feature type="domain" description="NADP-dependent oxidoreductase" evidence="7">
    <location>
        <begin position="18"/>
        <end position="258"/>
    </location>
</feature>
<feature type="site" description="Lowers pKa of active site Tyr" evidence="6">
    <location>
        <position position="73"/>
    </location>
</feature>
<evidence type="ECO:0000256" key="2">
    <source>
        <dbReference type="ARBA" id="ARBA00022857"/>
    </source>
</evidence>
<keyword evidence="3" id="KW-0560">Oxidoreductase</keyword>
<dbReference type="InterPro" id="IPR036812">
    <property type="entry name" value="NAD(P)_OxRdtase_dom_sf"/>
</dbReference>
<comment type="caution">
    <text evidence="8">The sequence shown here is derived from an EMBL/GenBank/DDBJ whole genome shotgun (WGS) entry which is preliminary data.</text>
</comment>
<evidence type="ECO:0000313" key="8">
    <source>
        <dbReference type="EMBL" id="TKV56113.1"/>
    </source>
</evidence>
<dbReference type="PANTHER" id="PTHR43827">
    <property type="entry name" value="2,5-DIKETO-D-GLUCONIC ACID REDUCTASE"/>
    <property type="match status" value="1"/>
</dbReference>
<dbReference type="FunFam" id="3.20.20.100:FF:000002">
    <property type="entry name" value="2,5-diketo-D-gluconic acid reductase A"/>
    <property type="match status" value="1"/>
</dbReference>
<evidence type="ECO:0000256" key="3">
    <source>
        <dbReference type="ARBA" id="ARBA00023002"/>
    </source>
</evidence>
<evidence type="ECO:0000256" key="5">
    <source>
        <dbReference type="PIRSR" id="PIRSR000097-2"/>
    </source>
</evidence>
<dbReference type="SUPFAM" id="SSF51430">
    <property type="entry name" value="NAD(P)-linked oxidoreductase"/>
    <property type="match status" value="1"/>
</dbReference>
<dbReference type="InterPro" id="IPR018170">
    <property type="entry name" value="Aldo/ket_reductase_CS"/>
</dbReference>
<sequence length="272" mass="30234">MPPILTLNDGHPLPAIGFGLYKVDPAETEAVVTAGIDAGYPLIDGGAFYDNERQLGAAVRASGRRDELLVASKVWGDPVQSYDQTLADFDRSAADLDIGVVDIYMIHWPRPARNAYVDVWRAMIRLREEGRVRTIGVCNFNAQELQRLEDETGVVAPINQVESHPWMPQHDLREYHREHGIVTQAWSPLGRGRLLEDPTLIEMAERLGVSVAQVVLRWHVQLGGAAVPKSRNADRLRANLDLDGFELSEQDMARIAGLENGTRTGSDPKDRQ</sequence>
<proteinExistence type="inferred from homology"/>
<dbReference type="InterPro" id="IPR023210">
    <property type="entry name" value="NADP_OxRdtase_dom"/>
</dbReference>
<name>A0A4U6Q667_9ACTN</name>
<dbReference type="GO" id="GO:0016616">
    <property type="term" value="F:oxidoreductase activity, acting on the CH-OH group of donors, NAD or NADP as acceptor"/>
    <property type="evidence" value="ECO:0007669"/>
    <property type="project" value="UniProtKB-ARBA"/>
</dbReference>
<evidence type="ECO:0000259" key="7">
    <source>
        <dbReference type="Pfam" id="PF00248"/>
    </source>
</evidence>
<accession>A0A4U6Q667</accession>
<keyword evidence="9" id="KW-1185">Reference proteome</keyword>
<comment type="similarity">
    <text evidence="1">Belongs to the aldo/keto reductase family.</text>
</comment>
<evidence type="ECO:0000256" key="6">
    <source>
        <dbReference type="PIRSR" id="PIRSR000097-3"/>
    </source>
</evidence>
<keyword evidence="2" id="KW-0521">NADP</keyword>
<protein>
    <submittedName>
        <fullName evidence="8">Aldo/keto reductase</fullName>
    </submittedName>
</protein>
<evidence type="ECO:0000313" key="9">
    <source>
        <dbReference type="Proteomes" id="UP000306985"/>
    </source>
</evidence>
<dbReference type="PANTHER" id="PTHR43827:SF3">
    <property type="entry name" value="NADP-DEPENDENT OXIDOREDUCTASE DOMAIN-CONTAINING PROTEIN"/>
    <property type="match status" value="1"/>
</dbReference>
<dbReference type="PRINTS" id="PR00069">
    <property type="entry name" value="ALDKETRDTASE"/>
</dbReference>
<dbReference type="InterPro" id="IPR020471">
    <property type="entry name" value="AKR"/>
</dbReference>
<evidence type="ECO:0000256" key="4">
    <source>
        <dbReference type="PIRSR" id="PIRSR000097-1"/>
    </source>
</evidence>
<dbReference type="Gene3D" id="3.20.20.100">
    <property type="entry name" value="NADP-dependent oxidoreductase domain"/>
    <property type="match status" value="1"/>
</dbReference>
<dbReference type="EMBL" id="SZZH01000008">
    <property type="protein sequence ID" value="TKV56113.1"/>
    <property type="molecule type" value="Genomic_DNA"/>
</dbReference>
<feature type="active site" description="Proton donor" evidence="4">
    <location>
        <position position="49"/>
    </location>
</feature>
<gene>
    <name evidence="8" type="ORF">FDO65_21260</name>
</gene>
<dbReference type="Proteomes" id="UP000306985">
    <property type="component" value="Unassembled WGS sequence"/>
</dbReference>
<evidence type="ECO:0000256" key="1">
    <source>
        <dbReference type="ARBA" id="ARBA00007905"/>
    </source>
</evidence>
<dbReference type="OrthoDB" id="9804790at2"/>
<dbReference type="RefSeq" id="WP_137451769.1">
    <property type="nucleotide sequence ID" value="NZ_SZZH01000008.1"/>
</dbReference>